<evidence type="ECO:0000313" key="1">
    <source>
        <dbReference type="EMBL" id="CAG8629521.1"/>
    </source>
</evidence>
<gene>
    <name evidence="1" type="ORF">GMARGA_LOCUS8260</name>
</gene>
<dbReference type="EMBL" id="CAJVQB010004195">
    <property type="protein sequence ID" value="CAG8629521.1"/>
    <property type="molecule type" value="Genomic_DNA"/>
</dbReference>
<sequence>MAFNHLQNCILSNSDPLTIERATEEQENLEKNKEKYLHQILSSEIVNTISGFTTYINDNKVVPTEKFLDDKQIVELVTQSIEFDSSSSDEELVLIKFKTKDLKTLKKYNNIVKRKYLANMKQKTLENFF</sequence>
<protein>
    <submittedName>
        <fullName evidence="1">27201_t:CDS:1</fullName>
    </submittedName>
</protein>
<comment type="caution">
    <text evidence="1">The sequence shown here is derived from an EMBL/GenBank/DDBJ whole genome shotgun (WGS) entry which is preliminary data.</text>
</comment>
<accession>A0ABN7UN96</accession>
<keyword evidence="2" id="KW-1185">Reference proteome</keyword>
<proteinExistence type="predicted"/>
<dbReference type="Proteomes" id="UP000789901">
    <property type="component" value="Unassembled WGS sequence"/>
</dbReference>
<organism evidence="1 2">
    <name type="scientific">Gigaspora margarita</name>
    <dbReference type="NCBI Taxonomy" id="4874"/>
    <lineage>
        <taxon>Eukaryota</taxon>
        <taxon>Fungi</taxon>
        <taxon>Fungi incertae sedis</taxon>
        <taxon>Mucoromycota</taxon>
        <taxon>Glomeromycotina</taxon>
        <taxon>Glomeromycetes</taxon>
        <taxon>Diversisporales</taxon>
        <taxon>Gigasporaceae</taxon>
        <taxon>Gigaspora</taxon>
    </lineage>
</organism>
<reference evidence="1 2" key="1">
    <citation type="submission" date="2021-06" db="EMBL/GenBank/DDBJ databases">
        <authorList>
            <person name="Kallberg Y."/>
            <person name="Tangrot J."/>
            <person name="Rosling A."/>
        </authorList>
    </citation>
    <scope>NUCLEOTIDE SEQUENCE [LARGE SCALE GENOMIC DNA]</scope>
    <source>
        <strain evidence="1 2">120-4 pot B 10/14</strain>
    </source>
</reference>
<name>A0ABN7UN96_GIGMA</name>
<evidence type="ECO:0000313" key="2">
    <source>
        <dbReference type="Proteomes" id="UP000789901"/>
    </source>
</evidence>